<evidence type="ECO:0000256" key="10">
    <source>
        <dbReference type="ARBA" id="ARBA00022837"/>
    </source>
</evidence>
<evidence type="ECO:0000259" key="22">
    <source>
        <dbReference type="PROSITE" id="PS50001"/>
    </source>
</evidence>
<dbReference type="GO" id="GO:0007165">
    <property type="term" value="P:signal transduction"/>
    <property type="evidence" value="ECO:0007669"/>
    <property type="project" value="InterPro"/>
</dbReference>
<feature type="compositionally biased region" description="Polar residues" evidence="20">
    <location>
        <begin position="761"/>
        <end position="773"/>
    </location>
</feature>
<dbReference type="GO" id="GO:0008273">
    <property type="term" value="F:calcium, potassium:sodium antiporter activity"/>
    <property type="evidence" value="ECO:0007669"/>
    <property type="project" value="TreeGrafter"/>
</dbReference>
<keyword evidence="5" id="KW-0050">Antiport</keyword>
<dbReference type="Pfam" id="PF00788">
    <property type="entry name" value="RA"/>
    <property type="match status" value="1"/>
</dbReference>
<evidence type="ECO:0000256" key="21">
    <source>
        <dbReference type="SAM" id="Phobius"/>
    </source>
</evidence>
<organism evidence="24 25">
    <name type="scientific">Aythya fuligula</name>
    <name type="common">Tufted duck</name>
    <name type="synonym">Anas fuligula</name>
    <dbReference type="NCBI Taxonomy" id="219594"/>
    <lineage>
        <taxon>Eukaryota</taxon>
        <taxon>Metazoa</taxon>
        <taxon>Chordata</taxon>
        <taxon>Craniata</taxon>
        <taxon>Vertebrata</taxon>
        <taxon>Euteleostomi</taxon>
        <taxon>Archelosauria</taxon>
        <taxon>Archosauria</taxon>
        <taxon>Dinosauria</taxon>
        <taxon>Saurischia</taxon>
        <taxon>Theropoda</taxon>
        <taxon>Coelurosauria</taxon>
        <taxon>Aves</taxon>
        <taxon>Neognathae</taxon>
        <taxon>Galloanserae</taxon>
        <taxon>Anseriformes</taxon>
        <taxon>Anatidae</taxon>
        <taxon>Aythyinae</taxon>
        <taxon>Aythya</taxon>
    </lineage>
</organism>
<keyword evidence="19" id="KW-0727">SH2 domain</keyword>
<feature type="transmembrane region" description="Helical" evidence="21">
    <location>
        <begin position="121"/>
        <end position="141"/>
    </location>
</feature>
<dbReference type="GO" id="GO:0005886">
    <property type="term" value="C:plasma membrane"/>
    <property type="evidence" value="ECO:0007669"/>
    <property type="project" value="TreeGrafter"/>
</dbReference>
<dbReference type="RefSeq" id="XP_032039661.1">
    <property type="nucleotide sequence ID" value="XM_032183770.1"/>
</dbReference>
<dbReference type="PROSITE" id="PS50200">
    <property type="entry name" value="RA"/>
    <property type="match status" value="1"/>
</dbReference>
<dbReference type="FunFam" id="1.20.1420.30:FF:000009">
    <property type="entry name" value="sodium/potassium/calcium exchanger 5 isoform X2"/>
    <property type="match status" value="1"/>
</dbReference>
<evidence type="ECO:0000256" key="17">
    <source>
        <dbReference type="ARBA" id="ARBA00023201"/>
    </source>
</evidence>
<dbReference type="SUPFAM" id="SSF54236">
    <property type="entry name" value="Ubiquitin-like"/>
    <property type="match status" value="1"/>
</dbReference>
<keyword evidence="11" id="KW-0769">Symport</keyword>
<dbReference type="AlphaFoldDB" id="A0A6J3CKZ6"/>
<feature type="compositionally biased region" description="Acidic residues" evidence="20">
    <location>
        <begin position="290"/>
        <end position="322"/>
    </location>
</feature>
<dbReference type="SUPFAM" id="SSF55550">
    <property type="entry name" value="SH2 domain"/>
    <property type="match status" value="1"/>
</dbReference>
<name>A0A6J3CKZ6_AYTFU</name>
<dbReference type="Pfam" id="PF23268">
    <property type="entry name" value="RIN1"/>
    <property type="match status" value="1"/>
</dbReference>
<feature type="compositionally biased region" description="Pro residues" evidence="20">
    <location>
        <begin position="780"/>
        <end position="789"/>
    </location>
</feature>
<feature type="domain" description="Ras-associating" evidence="23">
    <location>
        <begin position="1115"/>
        <end position="1206"/>
    </location>
</feature>
<reference evidence="25" key="1">
    <citation type="submission" date="2025-08" db="UniProtKB">
        <authorList>
            <consortium name="RefSeq"/>
        </authorList>
    </citation>
    <scope>IDENTIFICATION</scope>
    <source>
        <tissue evidence="25">Lung</tissue>
    </source>
</reference>
<dbReference type="GO" id="GO:0006874">
    <property type="term" value="P:intracellular calcium ion homeostasis"/>
    <property type="evidence" value="ECO:0007669"/>
    <property type="project" value="TreeGrafter"/>
</dbReference>
<keyword evidence="14" id="KW-0915">Sodium</keyword>
<evidence type="ECO:0000256" key="13">
    <source>
        <dbReference type="ARBA" id="ARBA00022989"/>
    </source>
</evidence>
<feature type="compositionally biased region" description="Polar residues" evidence="20">
    <location>
        <begin position="790"/>
        <end position="810"/>
    </location>
</feature>
<feature type="compositionally biased region" description="Polar residues" evidence="20">
    <location>
        <begin position="272"/>
        <end position="284"/>
    </location>
</feature>
<dbReference type="InterPro" id="IPR000159">
    <property type="entry name" value="RA_dom"/>
</dbReference>
<dbReference type="InterPro" id="IPR044880">
    <property type="entry name" value="NCX_ion-bd_dom_sf"/>
</dbReference>
<evidence type="ECO:0000256" key="19">
    <source>
        <dbReference type="PROSITE-ProRule" id="PRU00191"/>
    </source>
</evidence>
<evidence type="ECO:0000256" key="9">
    <source>
        <dbReference type="ARBA" id="ARBA00022729"/>
    </source>
</evidence>
<sequence>MYMFYALAIVCDDFFVPSLEKICERLHLSEDVAGATFMAAGSSAPELFTSVIGVFITKGDVGVGTIVGSAVFNILCIIGVCGLFAGQVVALSSWSLLRDSIYYTLSVVALIVFIYDEKVSWWESLVLVLMYAIYIVIMKYNSTIHHCFEKKTKNAANMVNGLANNTEMDDNSNCDATVVLLKKGNCSRNFHRKASVIMVDELLSAYPHQLSFSEAGLRIMITSHFPPKTRLSMASRMLINERQRLINSRTYTNGESEVAIKIPIKHVVENGTGPSNSTERSMNSTRREEDTAEAGTETENENEDNENNENDEEEDEDDDNDDHEGPYTPFDLPTGKTEVLKWLFTWPLSFVLYFTVPNCNKPHLEKWFMVTFASSTLWIAAFSYMMVWMVTIIGYTLGIPDVIMGITFLAAGTSVPDCMASLIVARQGMGDMAVSNSIGSNVFDILIGLGLPWALQTLAVNYGSYDFKTFSGVFPGTMSSLTMKAHCLDKRGSFFKLIDTIASEIGELKHEMVQTDLTVEDESADLQSLVKDMGNVSPEKKDVKGCPRDSGYDSLSNKLSILDKLLHTHPVWLQLGLNDAEAMEILRAQPAGIFLVRKSARLQKKVISLRLPSDCGSCLKEFAIKESTYTFSLEGSGISFADLFRLIAFYCISRDVLPFTLKLPHAIAAAKTEIELEEIAQLGLNFWSSPANSNPPDPSPPRRPVPLDSACKGSRQLCLINGVHSIRTRTPSELECSQTNGALCFINPLFLKVHSQDVSGSLKRQSLRSQELNGTERPRSPPPRPPPPSINSILTSPQLSRTIKQASMPETVNHKKERDLDLLQNKPAPIPPPRLKKQAVCVEVEGSPKTAAVIRPVCSSVPVPEAAGVPGETPPEPALAASKKSVATSSESYTPRNGGRQRLSDMSISTSSSDSLDFDRSMPLFGYEGDTNSSLEDFEGESDQESMAPPLKPKKKRNSSFVLPKIVKSQLRKVSGVFSSFMTPEKRMIKKIAEMSRDKRTYFGCLVQDYISFLQENKECHVSSTDMLQTIRQFMTQVKNYLSQSSELDPPIESLIPEDQIGGYYLTSAYGALSLIKNFQEEQAARLLSSEARDTLRQWHKRRTTNRTIPSVDDFQNYLRVAFQEVNSGCTGKTLLVRPYITTEDVCQLCAEKFKVDNPKEYSLFLFIDDTWQQLTEDTYPQKIKAELHSRPQPQVFHFVYKRINSDPYGAIFQNNSAS</sequence>
<dbReference type="Gene3D" id="1.20.1420.30">
    <property type="entry name" value="NCX, central ion-binding region"/>
    <property type="match status" value="2"/>
</dbReference>
<dbReference type="PROSITE" id="PS50001">
    <property type="entry name" value="SH2"/>
    <property type="match status" value="1"/>
</dbReference>
<dbReference type="GO" id="GO:0015293">
    <property type="term" value="F:symporter activity"/>
    <property type="evidence" value="ECO:0007669"/>
    <property type="project" value="UniProtKB-KW"/>
</dbReference>
<dbReference type="InterPro" id="IPR000980">
    <property type="entry name" value="SH2"/>
</dbReference>
<evidence type="ECO:0000256" key="4">
    <source>
        <dbReference type="ARBA" id="ARBA00022448"/>
    </source>
</evidence>
<evidence type="ECO:0000256" key="6">
    <source>
        <dbReference type="ARBA" id="ARBA00022538"/>
    </source>
</evidence>
<dbReference type="InterPro" id="IPR035868">
    <property type="entry name" value="RIN2_SH2"/>
</dbReference>
<evidence type="ECO:0000259" key="23">
    <source>
        <dbReference type="PROSITE" id="PS50200"/>
    </source>
</evidence>
<evidence type="ECO:0000313" key="25">
    <source>
        <dbReference type="RefSeq" id="XP_032039661.1"/>
    </source>
</evidence>
<evidence type="ECO:0000256" key="5">
    <source>
        <dbReference type="ARBA" id="ARBA00022449"/>
    </source>
</evidence>
<dbReference type="SMART" id="SM00167">
    <property type="entry name" value="VPS9"/>
    <property type="match status" value="1"/>
</dbReference>
<evidence type="ECO:0000256" key="2">
    <source>
        <dbReference type="ARBA" id="ARBA00005364"/>
    </source>
</evidence>
<dbReference type="FunFam" id="3.30.505.10:FF:000052">
    <property type="entry name" value="Ras and Rab interactor 2"/>
    <property type="match status" value="1"/>
</dbReference>
<proteinExistence type="inferred from homology"/>
<dbReference type="Gene3D" id="3.30.505.10">
    <property type="entry name" value="SH2 domain"/>
    <property type="match status" value="1"/>
</dbReference>
<dbReference type="NCBIfam" id="TIGR00367">
    <property type="entry name" value="calcium/sodium antiporter"/>
    <property type="match status" value="1"/>
</dbReference>
<feature type="region of interest" description="Disordered" evidence="20">
    <location>
        <begin position="268"/>
        <end position="332"/>
    </location>
</feature>
<dbReference type="GeneID" id="116487141"/>
<accession>A0A6J3CKZ6</accession>
<feature type="region of interest" description="Disordered" evidence="20">
    <location>
        <begin position="761"/>
        <end position="834"/>
    </location>
</feature>
<keyword evidence="15" id="KW-0406">Ion transport</keyword>
<dbReference type="InterPro" id="IPR036860">
    <property type="entry name" value="SH2_dom_sf"/>
</dbReference>
<evidence type="ECO:0000256" key="16">
    <source>
        <dbReference type="ARBA" id="ARBA00023136"/>
    </source>
</evidence>
<dbReference type="PANTHER" id="PTHR10846">
    <property type="entry name" value="SODIUM/POTASSIUM/CALCIUM EXCHANGER"/>
    <property type="match status" value="1"/>
</dbReference>
<feature type="domain" description="SH2" evidence="22">
    <location>
        <begin position="572"/>
        <end position="665"/>
    </location>
</feature>
<feature type="region of interest" description="Disordered" evidence="20">
    <location>
        <begin position="866"/>
        <end position="915"/>
    </location>
</feature>
<dbReference type="PANTHER" id="PTHR10846:SF42">
    <property type="entry name" value="SODIUM_POTASSIUM_CALCIUM EXCHANGER 3"/>
    <property type="match status" value="1"/>
</dbReference>
<dbReference type="CDD" id="cd16131">
    <property type="entry name" value="RA_Rin2"/>
    <property type="match status" value="1"/>
</dbReference>
<evidence type="ECO:0000256" key="15">
    <source>
        <dbReference type="ARBA" id="ARBA00023065"/>
    </source>
</evidence>
<feature type="region of interest" description="Disordered" evidence="20">
    <location>
        <begin position="929"/>
        <end position="956"/>
    </location>
</feature>
<gene>
    <name evidence="25" type="primary">RIN2</name>
</gene>
<keyword evidence="9" id="KW-0732">Signal</keyword>
<dbReference type="Proteomes" id="UP000504639">
    <property type="component" value="Chromosome 3"/>
</dbReference>
<evidence type="ECO:0000256" key="7">
    <source>
        <dbReference type="ARBA" id="ARBA00022568"/>
    </source>
</evidence>
<comment type="similarity">
    <text evidence="2">Belongs to the Ca(2+):cation antiporter (CaCA) (TC 2.A.19) family. SLC24A subfamily.</text>
</comment>
<feature type="transmembrane region" description="Helical" evidence="21">
    <location>
        <begin position="403"/>
        <end position="425"/>
    </location>
</feature>
<dbReference type="Pfam" id="PF01699">
    <property type="entry name" value="Na_Ca_ex"/>
    <property type="match status" value="2"/>
</dbReference>
<feature type="compositionally biased region" description="Low complexity" evidence="20">
    <location>
        <begin position="904"/>
        <end position="915"/>
    </location>
</feature>
<protein>
    <submittedName>
        <fullName evidence="25">Ras and Rab interactor 2 isoform X3</fullName>
    </submittedName>
</protein>
<dbReference type="CDD" id="cd10394">
    <property type="entry name" value="SH2_RIN2"/>
    <property type="match status" value="1"/>
</dbReference>
<evidence type="ECO:0000256" key="18">
    <source>
        <dbReference type="ARBA" id="ARBA00033627"/>
    </source>
</evidence>
<dbReference type="GO" id="GO:0005262">
    <property type="term" value="F:calcium channel activity"/>
    <property type="evidence" value="ECO:0007669"/>
    <property type="project" value="TreeGrafter"/>
</dbReference>
<evidence type="ECO:0000256" key="3">
    <source>
        <dbReference type="ARBA" id="ARBA00006919"/>
    </source>
</evidence>
<keyword evidence="7" id="KW-0109">Calcium transport</keyword>
<comment type="catalytic activity">
    <reaction evidence="18">
        <text>Ca(2+)(out) + K(+)(out) + 4 Na(+)(in) = Ca(2+)(in) + K(+)(in) + 4 Na(+)(out)</text>
        <dbReference type="Rhea" id="RHEA:69967"/>
        <dbReference type="ChEBI" id="CHEBI:29101"/>
        <dbReference type="ChEBI" id="CHEBI:29103"/>
        <dbReference type="ChEBI" id="CHEBI:29108"/>
    </reaction>
</comment>
<keyword evidence="17" id="KW-0739">Sodium transport</keyword>
<keyword evidence="10" id="KW-0106">Calcium</keyword>
<evidence type="ECO:0000256" key="14">
    <source>
        <dbReference type="ARBA" id="ARBA00023053"/>
    </source>
</evidence>
<feature type="transmembrane region" description="Helical" evidence="21">
    <location>
        <begin position="376"/>
        <end position="397"/>
    </location>
</feature>
<keyword evidence="8 21" id="KW-0812">Transmembrane</keyword>
<dbReference type="InterPro" id="IPR029071">
    <property type="entry name" value="Ubiquitin-like_domsf"/>
</dbReference>
<evidence type="ECO:0000256" key="8">
    <source>
        <dbReference type="ARBA" id="ARBA00022692"/>
    </source>
</evidence>
<evidence type="ECO:0000256" key="1">
    <source>
        <dbReference type="ARBA" id="ARBA00004141"/>
    </source>
</evidence>
<comment type="similarity">
    <text evidence="3">Belongs to the RIN (Ras interaction/interference) family.</text>
</comment>
<dbReference type="FunFam" id="1.20.1420.30:FF:000006">
    <property type="entry name" value="sodium/potassium/calcium exchanger 4 isoform X1"/>
    <property type="match status" value="1"/>
</dbReference>
<keyword evidence="4" id="KW-0813">Transport</keyword>
<evidence type="ECO:0000256" key="12">
    <source>
        <dbReference type="ARBA" id="ARBA00022958"/>
    </source>
</evidence>
<dbReference type="SMART" id="SM00314">
    <property type="entry name" value="RA"/>
    <property type="match status" value="1"/>
</dbReference>
<evidence type="ECO:0000313" key="24">
    <source>
        <dbReference type="Proteomes" id="UP000504639"/>
    </source>
</evidence>
<dbReference type="CTD" id="54453"/>
<keyword evidence="16 21" id="KW-0472">Membrane</keyword>
<feature type="transmembrane region" description="Helical" evidence="21">
    <location>
        <begin position="437"/>
        <end position="455"/>
    </location>
</feature>
<feature type="compositionally biased region" description="Polar residues" evidence="20">
    <location>
        <begin position="885"/>
        <end position="895"/>
    </location>
</feature>
<keyword evidence="24" id="KW-1185">Reference proteome</keyword>
<dbReference type="InterPro" id="IPR004837">
    <property type="entry name" value="NaCa_Exmemb"/>
</dbReference>
<evidence type="ECO:0000256" key="11">
    <source>
        <dbReference type="ARBA" id="ARBA00022847"/>
    </source>
</evidence>
<keyword evidence="12" id="KW-0630">Potassium</keyword>
<dbReference type="InterPro" id="IPR003123">
    <property type="entry name" value="VPS9"/>
</dbReference>
<dbReference type="InterPro" id="IPR004481">
    <property type="entry name" value="K/Na/Ca-exchanger"/>
</dbReference>
<keyword evidence="6" id="KW-0633">Potassium transport</keyword>
<evidence type="ECO:0000256" key="20">
    <source>
        <dbReference type="SAM" id="MobiDB-lite"/>
    </source>
</evidence>
<feature type="transmembrane region" description="Helical" evidence="21">
    <location>
        <begin position="61"/>
        <end position="84"/>
    </location>
</feature>
<feature type="compositionally biased region" description="Basic and acidic residues" evidence="20">
    <location>
        <begin position="812"/>
        <end position="821"/>
    </location>
</feature>
<comment type="subcellular location">
    <subcellularLocation>
        <location evidence="1">Membrane</location>
        <topology evidence="1">Multi-pass membrane protein</topology>
    </subcellularLocation>
</comment>
<keyword evidence="13 21" id="KW-1133">Transmembrane helix</keyword>